<keyword evidence="2" id="KW-1185">Reference proteome</keyword>
<gene>
    <name evidence="1" type="ORF">SAMN06297251_112130</name>
</gene>
<reference evidence="1 2" key="1">
    <citation type="submission" date="2017-04" db="EMBL/GenBank/DDBJ databases">
        <authorList>
            <person name="Afonso C.L."/>
            <person name="Miller P.J."/>
            <person name="Scott M.A."/>
            <person name="Spackman E."/>
            <person name="Goraichik I."/>
            <person name="Dimitrov K.M."/>
            <person name="Suarez D.L."/>
            <person name="Swayne D.E."/>
        </authorList>
    </citation>
    <scope>NUCLEOTIDE SEQUENCE [LARGE SCALE GENOMIC DNA]</scope>
    <source>
        <strain evidence="1 2">CGMCC 1.10972</strain>
    </source>
</reference>
<dbReference type="Proteomes" id="UP000192656">
    <property type="component" value="Unassembled WGS sequence"/>
</dbReference>
<dbReference type="EMBL" id="FWXR01000012">
    <property type="protein sequence ID" value="SMC92383.1"/>
    <property type="molecule type" value="Genomic_DNA"/>
</dbReference>
<accession>A0A1W2D4J4</accession>
<proteinExistence type="predicted"/>
<evidence type="ECO:0000313" key="2">
    <source>
        <dbReference type="Proteomes" id="UP000192656"/>
    </source>
</evidence>
<dbReference type="AlphaFoldDB" id="A0A1W2D4J4"/>
<organism evidence="1 2">
    <name type="scientific">Fulvimarina manganoxydans</name>
    <dbReference type="NCBI Taxonomy" id="937218"/>
    <lineage>
        <taxon>Bacteria</taxon>
        <taxon>Pseudomonadati</taxon>
        <taxon>Pseudomonadota</taxon>
        <taxon>Alphaproteobacteria</taxon>
        <taxon>Hyphomicrobiales</taxon>
        <taxon>Aurantimonadaceae</taxon>
        <taxon>Fulvimarina</taxon>
    </lineage>
</organism>
<sequence length="99" mass="11635">MFDRRAIMQDAWARYRIERAGFSKFSQAAFRRCLLQAWEKAKFRARYANQSPVLGGPVDHRTDAQRQMDERIDALKYLSARYDIAAMERSIRAEYARAA</sequence>
<evidence type="ECO:0000313" key="1">
    <source>
        <dbReference type="EMBL" id="SMC92383.1"/>
    </source>
</evidence>
<dbReference type="STRING" id="937218.SAMN06297251_112130"/>
<name>A0A1W2D4J4_9HYPH</name>
<protein>
    <submittedName>
        <fullName evidence="1">Uncharacterized protein</fullName>
    </submittedName>
</protein>
<dbReference type="OrthoDB" id="7960990at2"/>
<dbReference type="RefSeq" id="WP_084410779.1">
    <property type="nucleotide sequence ID" value="NZ_FWXR01000012.1"/>
</dbReference>